<dbReference type="SUPFAM" id="SSF117281">
    <property type="entry name" value="Kelch motif"/>
    <property type="match status" value="1"/>
</dbReference>
<sequence length="254" mass="27064">MSVGGATHDITSNTHTVSQQRKRSTTSNGISSLAKAEPLHTIPPKGSPRTSQSSAGSPAALHLSKVEPQTSSPRATPKTSDSSSSSPPADSPDGPGKYTSIDLVENDLPKLQRYDPATDQWMSDVVPCPTRRSGPGVAALNDNIYAVGGHGGHSGQSLDIVERYDVHRDEWTSVAPMGLSRGYHSVSVLDGCLYVVGGDMSGTDEALNLVESYVDLDDLMADVKAWIARKDQNFFAFGIRPTNQWEAVLDVDGE</sequence>
<dbReference type="STRING" id="6290.A0A0N4WYU4"/>
<reference evidence="4 5" key="2">
    <citation type="submission" date="2018-11" db="EMBL/GenBank/DDBJ databases">
        <authorList>
            <consortium name="Pathogen Informatics"/>
        </authorList>
    </citation>
    <scope>NUCLEOTIDE SEQUENCE [LARGE SCALE GENOMIC DNA]</scope>
    <source>
        <strain evidence="4 5">MHpl1</strain>
    </source>
</reference>
<evidence type="ECO:0000313" key="6">
    <source>
        <dbReference type="WBParaSite" id="HPLM_0001706401-mRNA-1"/>
    </source>
</evidence>
<evidence type="ECO:0000313" key="4">
    <source>
        <dbReference type="EMBL" id="VDO63125.1"/>
    </source>
</evidence>
<reference evidence="6" key="1">
    <citation type="submission" date="2017-02" db="UniProtKB">
        <authorList>
            <consortium name="WormBaseParasite"/>
        </authorList>
    </citation>
    <scope>IDENTIFICATION</scope>
</reference>
<name>A0A0N4WYU4_HAEPC</name>
<organism evidence="6">
    <name type="scientific">Haemonchus placei</name>
    <name type="common">Barber's pole worm</name>
    <dbReference type="NCBI Taxonomy" id="6290"/>
    <lineage>
        <taxon>Eukaryota</taxon>
        <taxon>Metazoa</taxon>
        <taxon>Ecdysozoa</taxon>
        <taxon>Nematoda</taxon>
        <taxon>Chromadorea</taxon>
        <taxon>Rhabditida</taxon>
        <taxon>Rhabditina</taxon>
        <taxon>Rhabditomorpha</taxon>
        <taxon>Strongyloidea</taxon>
        <taxon>Trichostrongylidae</taxon>
        <taxon>Haemonchus</taxon>
    </lineage>
</organism>
<keyword evidence="2" id="KW-0677">Repeat</keyword>
<dbReference type="InterPro" id="IPR006652">
    <property type="entry name" value="Kelch_1"/>
</dbReference>
<dbReference type="PANTHER" id="PTHR24412:SF441">
    <property type="entry name" value="KELCH-LIKE PROTEIN 28"/>
    <property type="match status" value="1"/>
</dbReference>
<evidence type="ECO:0000256" key="1">
    <source>
        <dbReference type="ARBA" id="ARBA00022441"/>
    </source>
</evidence>
<keyword evidence="1" id="KW-0880">Kelch repeat</keyword>
<feature type="compositionally biased region" description="Low complexity" evidence="3">
    <location>
        <begin position="75"/>
        <end position="97"/>
    </location>
</feature>
<dbReference type="WBParaSite" id="HPLM_0001706401-mRNA-1">
    <property type="protein sequence ID" value="HPLM_0001706401-mRNA-1"/>
    <property type="gene ID" value="HPLM_0001706401"/>
</dbReference>
<dbReference type="EMBL" id="UZAF01019740">
    <property type="protein sequence ID" value="VDO63125.1"/>
    <property type="molecule type" value="Genomic_DNA"/>
</dbReference>
<proteinExistence type="predicted"/>
<dbReference type="InterPro" id="IPR015915">
    <property type="entry name" value="Kelch-typ_b-propeller"/>
</dbReference>
<evidence type="ECO:0000256" key="2">
    <source>
        <dbReference type="ARBA" id="ARBA00022737"/>
    </source>
</evidence>
<dbReference type="PANTHER" id="PTHR24412">
    <property type="entry name" value="KELCH PROTEIN"/>
    <property type="match status" value="1"/>
</dbReference>
<accession>A0A0N4WYU4</accession>
<dbReference type="SMART" id="SM00612">
    <property type="entry name" value="Kelch"/>
    <property type="match status" value="1"/>
</dbReference>
<protein>
    <submittedName>
        <fullName evidence="6">Kelch repeat-containing protein</fullName>
    </submittedName>
</protein>
<dbReference type="OrthoDB" id="45365at2759"/>
<gene>
    <name evidence="4" type="ORF">HPLM_LOCUS17056</name>
</gene>
<feature type="compositionally biased region" description="Polar residues" evidence="3">
    <location>
        <begin position="9"/>
        <end position="31"/>
    </location>
</feature>
<evidence type="ECO:0000256" key="3">
    <source>
        <dbReference type="SAM" id="MobiDB-lite"/>
    </source>
</evidence>
<dbReference type="Pfam" id="PF01344">
    <property type="entry name" value="Kelch_1"/>
    <property type="match status" value="2"/>
</dbReference>
<dbReference type="Gene3D" id="2.120.10.80">
    <property type="entry name" value="Kelch-type beta propeller"/>
    <property type="match status" value="1"/>
</dbReference>
<feature type="region of interest" description="Disordered" evidence="3">
    <location>
        <begin position="1"/>
        <end position="101"/>
    </location>
</feature>
<keyword evidence="5" id="KW-1185">Reference proteome</keyword>
<evidence type="ECO:0000313" key="5">
    <source>
        <dbReference type="Proteomes" id="UP000268014"/>
    </source>
</evidence>
<dbReference type="AlphaFoldDB" id="A0A0N4WYU4"/>
<dbReference type="Proteomes" id="UP000268014">
    <property type="component" value="Unassembled WGS sequence"/>
</dbReference>